<dbReference type="EMBL" id="JAXQNO010000016">
    <property type="protein sequence ID" value="KAK4782122.1"/>
    <property type="molecule type" value="Genomic_DNA"/>
</dbReference>
<evidence type="ECO:0000313" key="1">
    <source>
        <dbReference type="EMBL" id="KAK4782122.1"/>
    </source>
</evidence>
<keyword evidence="2" id="KW-1185">Reference proteome</keyword>
<dbReference type="AlphaFoldDB" id="A0AAN7LL17"/>
<accession>A0AAN7LL17</accession>
<dbReference type="Proteomes" id="UP001346149">
    <property type="component" value="Unassembled WGS sequence"/>
</dbReference>
<organism evidence="1 2">
    <name type="scientific">Trapa natans</name>
    <name type="common">Water chestnut</name>
    <dbReference type="NCBI Taxonomy" id="22666"/>
    <lineage>
        <taxon>Eukaryota</taxon>
        <taxon>Viridiplantae</taxon>
        <taxon>Streptophyta</taxon>
        <taxon>Embryophyta</taxon>
        <taxon>Tracheophyta</taxon>
        <taxon>Spermatophyta</taxon>
        <taxon>Magnoliopsida</taxon>
        <taxon>eudicotyledons</taxon>
        <taxon>Gunneridae</taxon>
        <taxon>Pentapetalae</taxon>
        <taxon>rosids</taxon>
        <taxon>malvids</taxon>
        <taxon>Myrtales</taxon>
        <taxon>Lythraceae</taxon>
        <taxon>Trapa</taxon>
    </lineage>
</organism>
<protein>
    <submittedName>
        <fullName evidence="1">Uncharacterized protein</fullName>
    </submittedName>
</protein>
<gene>
    <name evidence="1" type="ORF">SAY86_016224</name>
</gene>
<evidence type="ECO:0000313" key="2">
    <source>
        <dbReference type="Proteomes" id="UP001346149"/>
    </source>
</evidence>
<name>A0AAN7LL17_TRANT</name>
<comment type="caution">
    <text evidence="1">The sequence shown here is derived from an EMBL/GenBank/DDBJ whole genome shotgun (WGS) entry which is preliminary data.</text>
</comment>
<dbReference type="PANTHER" id="PTHR34278">
    <property type="entry name" value="PROTEIN THI031, PUTATIVE-RELATED"/>
    <property type="match status" value="1"/>
</dbReference>
<reference evidence="1 2" key="1">
    <citation type="journal article" date="2023" name="Hortic Res">
        <title>Pangenome of water caltrop reveals structural variations and asymmetric subgenome divergence after allopolyploidization.</title>
        <authorList>
            <person name="Zhang X."/>
            <person name="Chen Y."/>
            <person name="Wang L."/>
            <person name="Yuan Y."/>
            <person name="Fang M."/>
            <person name="Shi L."/>
            <person name="Lu R."/>
            <person name="Comes H.P."/>
            <person name="Ma Y."/>
            <person name="Chen Y."/>
            <person name="Huang G."/>
            <person name="Zhou Y."/>
            <person name="Zheng Z."/>
            <person name="Qiu Y."/>
        </authorList>
    </citation>
    <scope>NUCLEOTIDE SEQUENCE [LARGE SCALE GENOMIC DNA]</scope>
    <source>
        <strain evidence="1">F231</strain>
    </source>
</reference>
<sequence>MRREGRQHGTVRTYRVLPAPYNLREGSRLVNRLESPPSFGLFARVPSKPTNHSKFTGKCGKGKCTECHLGPVHKSKDKAKGSQRLKSTDRLVTWRVIDGGPGDSCSSGLSATVLLDHLSNHCTFDEDEEESYVDDEDEYHDLEDGAPEVEEDNGDEAVGEGFRVRGNINEDYMGMGFRDARMLVEDEGWCVVGQNTSTVE</sequence>
<proteinExistence type="predicted"/>
<dbReference type="PANTHER" id="PTHR34278:SF1">
    <property type="entry name" value="PROTEIN THI031, PUTATIVE-RELATED"/>
    <property type="match status" value="1"/>
</dbReference>